<sequence>MNLQELINAVPVYMHNGRRYFVRIDDIPEPWRKQFIAALHGSACPVLDGEHALAFAWDWEAWTNEGLPGRTGPTGIDYS</sequence>
<evidence type="ECO:0000313" key="2">
    <source>
        <dbReference type="Proteomes" id="UP000735592"/>
    </source>
</evidence>
<evidence type="ECO:0000313" key="1">
    <source>
        <dbReference type="EMBL" id="MTW35513.1"/>
    </source>
</evidence>
<dbReference type="RefSeq" id="WP_155436844.1">
    <property type="nucleotide sequence ID" value="NZ_JBHLXK010000011.1"/>
</dbReference>
<keyword evidence="2" id="KW-1185">Reference proteome</keyword>
<gene>
    <name evidence="1" type="ORF">GM655_22215</name>
</gene>
<reference evidence="1 2" key="1">
    <citation type="submission" date="2019-11" db="EMBL/GenBank/DDBJ databases">
        <title>Type strains purchased from KCTC, JCM and DSMZ.</title>
        <authorList>
            <person name="Lu H."/>
        </authorList>
    </citation>
    <scope>NUCLEOTIDE SEQUENCE [LARGE SCALE GENOMIC DNA]</scope>
    <source>
        <strain evidence="1 2">DSM 103461</strain>
    </source>
</reference>
<protein>
    <submittedName>
        <fullName evidence="1">Uncharacterized protein</fullName>
    </submittedName>
</protein>
<accession>A0ABW9STK8</accession>
<dbReference type="Proteomes" id="UP000735592">
    <property type="component" value="Unassembled WGS sequence"/>
</dbReference>
<comment type="caution">
    <text evidence="1">The sequence shown here is derived from an EMBL/GenBank/DDBJ whole genome shotgun (WGS) entry which is preliminary data.</text>
</comment>
<organism evidence="1 2">
    <name type="scientific">Pseudoduganella danionis</name>
    <dbReference type="NCBI Taxonomy" id="1890295"/>
    <lineage>
        <taxon>Bacteria</taxon>
        <taxon>Pseudomonadati</taxon>
        <taxon>Pseudomonadota</taxon>
        <taxon>Betaproteobacteria</taxon>
        <taxon>Burkholderiales</taxon>
        <taxon>Oxalobacteraceae</taxon>
        <taxon>Telluria group</taxon>
        <taxon>Pseudoduganella</taxon>
    </lineage>
</organism>
<dbReference type="EMBL" id="WNKW01000014">
    <property type="protein sequence ID" value="MTW35513.1"/>
    <property type="molecule type" value="Genomic_DNA"/>
</dbReference>
<proteinExistence type="predicted"/>
<name>A0ABW9STK8_9BURK</name>